<proteinExistence type="predicted"/>
<gene>
    <name evidence="2" type="ORF">ISF26_03065</name>
</gene>
<feature type="transmembrane region" description="Helical" evidence="1">
    <location>
        <begin position="505"/>
        <end position="524"/>
    </location>
</feature>
<keyword evidence="1" id="KW-1133">Transmembrane helix</keyword>
<feature type="transmembrane region" description="Helical" evidence="1">
    <location>
        <begin position="470"/>
        <end position="493"/>
    </location>
</feature>
<keyword evidence="1" id="KW-0812">Transmembrane</keyword>
<keyword evidence="3" id="KW-1185">Reference proteome</keyword>
<feature type="transmembrane region" description="Helical" evidence="1">
    <location>
        <begin position="333"/>
        <end position="359"/>
    </location>
</feature>
<evidence type="ECO:0000256" key="1">
    <source>
        <dbReference type="SAM" id="Phobius"/>
    </source>
</evidence>
<protein>
    <submittedName>
        <fullName evidence="2">NCS2 family permease</fullName>
    </submittedName>
</protein>
<feature type="transmembrane region" description="Helical" evidence="1">
    <location>
        <begin position="298"/>
        <end position="321"/>
    </location>
</feature>
<name>A0ABY3PNK3_9CYAN</name>
<dbReference type="EMBL" id="CP063845">
    <property type="protein sequence ID" value="UFP95247.1"/>
    <property type="molecule type" value="Genomic_DNA"/>
</dbReference>
<organism evidence="2 3">
    <name type="scientific">Gloeobacter morelensis MG652769</name>
    <dbReference type="NCBI Taxonomy" id="2781736"/>
    <lineage>
        <taxon>Bacteria</taxon>
        <taxon>Bacillati</taxon>
        <taxon>Cyanobacteriota</taxon>
        <taxon>Cyanophyceae</taxon>
        <taxon>Gloeobacterales</taxon>
        <taxon>Gloeobacteraceae</taxon>
        <taxon>Gloeobacter</taxon>
        <taxon>Gloeobacter morelensis</taxon>
    </lineage>
</organism>
<feature type="transmembrane region" description="Helical" evidence="1">
    <location>
        <begin position="125"/>
        <end position="147"/>
    </location>
</feature>
<feature type="transmembrane region" description="Helical" evidence="1">
    <location>
        <begin position="184"/>
        <end position="202"/>
    </location>
</feature>
<evidence type="ECO:0000313" key="3">
    <source>
        <dbReference type="Proteomes" id="UP001054846"/>
    </source>
</evidence>
<dbReference type="PANTHER" id="PTHR31610">
    <property type="entry name" value="SLR0360 PROTEIN"/>
    <property type="match status" value="1"/>
</dbReference>
<reference evidence="2 3" key="1">
    <citation type="journal article" date="2021" name="Genome Biol. Evol.">
        <title>Complete Genome Sequencing of a Novel Gloeobacter Species from a Waterfall Cave in Mexico.</title>
        <authorList>
            <person name="Saw J.H."/>
            <person name="Cardona T."/>
            <person name="Montejano G."/>
        </authorList>
    </citation>
    <scope>NUCLEOTIDE SEQUENCE [LARGE SCALE GENOMIC DNA]</scope>
    <source>
        <strain evidence="2">MG652769</strain>
    </source>
</reference>
<dbReference type="Proteomes" id="UP001054846">
    <property type="component" value="Chromosome"/>
</dbReference>
<sequence length="534" mass="56099">MRMKRVKSAPRWLVRGDIDGFFGLALDNLIQVLLIVGLCGGVLGFGSELLYGRVLPGVALSLLVGNLYYAWTADRLARREGRDDVTALPYGINTVSLFAHVFLVMLPVKLAAMGVGQSPEQAAELAWQAGLVACLGSGLIELAGAWVADPLRKLAPRAALLSTLAGIALTFIALGFLFRTFAAPIVAMLPLGIILLTYFGGVRFGPLPGGLVSVLLGIALAWGTGLVGWSDSRFAEALAPAGFYLPRLWLGDLWEGRAALGAYLSVILPMGLFNLVGSLQNLESAEAAGDRFETAPSLAVNGLGSIAAAVAGSCFPTTIYIGHPGWKALGARIGYSVLNGVAMSLLCLSGTVALVAYFVPIEAGMAIVLWIAVVIAAQAFTATPAAHAPAVVIGLLPGIAGWGALMAKNALRAAGLATPDNPLTPELAAQFRLSDTYIEGAFALEQGFIFSAMILAAVTVFIVERRFWKGALWALAGAVLCWFGLMHSFRWTATDTIIDLRPGAGASWAIGYVLVALALLYAQWAEGRSRTDKS</sequence>
<feature type="transmembrane region" description="Helical" evidence="1">
    <location>
        <begin position="441"/>
        <end position="463"/>
    </location>
</feature>
<dbReference type="RefSeq" id="WP_418886946.1">
    <property type="nucleotide sequence ID" value="NZ_CP063845.1"/>
</dbReference>
<feature type="transmembrane region" description="Helical" evidence="1">
    <location>
        <begin position="366"/>
        <end position="386"/>
    </location>
</feature>
<accession>A0ABY3PNK3</accession>
<feature type="transmembrane region" description="Helical" evidence="1">
    <location>
        <begin position="159"/>
        <end position="178"/>
    </location>
</feature>
<feature type="transmembrane region" description="Helical" evidence="1">
    <location>
        <begin position="21"/>
        <end position="44"/>
    </location>
</feature>
<feature type="transmembrane region" description="Helical" evidence="1">
    <location>
        <begin position="90"/>
        <end position="113"/>
    </location>
</feature>
<dbReference type="PANTHER" id="PTHR31610:SF0">
    <property type="entry name" value="SLC26A_SULP TRANSPORTER DOMAIN-CONTAINING PROTEIN"/>
    <property type="match status" value="1"/>
</dbReference>
<feature type="transmembrane region" description="Helical" evidence="1">
    <location>
        <begin position="258"/>
        <end position="277"/>
    </location>
</feature>
<keyword evidence="1" id="KW-0472">Membrane</keyword>
<evidence type="ECO:0000313" key="2">
    <source>
        <dbReference type="EMBL" id="UFP95247.1"/>
    </source>
</evidence>
<feature type="transmembrane region" description="Helical" evidence="1">
    <location>
        <begin position="50"/>
        <end position="69"/>
    </location>
</feature>
<feature type="transmembrane region" description="Helical" evidence="1">
    <location>
        <begin position="209"/>
        <end position="229"/>
    </location>
</feature>